<dbReference type="AlphaFoldDB" id="A0A6P7GVE9"/>
<evidence type="ECO:0000313" key="4">
    <source>
        <dbReference type="RefSeq" id="XP_028153484.1"/>
    </source>
</evidence>
<protein>
    <submittedName>
        <fullName evidence="4">Leucine-rich repeat-containing protein 70-like</fullName>
    </submittedName>
</protein>
<dbReference type="PANTHER" id="PTHR24369:SF210">
    <property type="entry name" value="CHAOPTIN-RELATED"/>
    <property type="match status" value="1"/>
</dbReference>
<accession>A0A6P7GVE9</accession>
<dbReference type="InterPro" id="IPR001611">
    <property type="entry name" value="Leu-rich_rpt"/>
</dbReference>
<dbReference type="InterPro" id="IPR050541">
    <property type="entry name" value="LRR_TM_domain-containing"/>
</dbReference>
<keyword evidence="2" id="KW-0732">Signal</keyword>
<gene>
    <name evidence="4" type="primary">LOC114346951</name>
</gene>
<evidence type="ECO:0000256" key="1">
    <source>
        <dbReference type="ARBA" id="ARBA00022614"/>
    </source>
</evidence>
<dbReference type="GO" id="GO:0005886">
    <property type="term" value="C:plasma membrane"/>
    <property type="evidence" value="ECO:0007669"/>
    <property type="project" value="TreeGrafter"/>
</dbReference>
<name>A0A6P7GVE9_DIAVI</name>
<dbReference type="InterPro" id="IPR032675">
    <property type="entry name" value="LRR_dom_sf"/>
</dbReference>
<dbReference type="Pfam" id="PF13855">
    <property type="entry name" value="LRR_8"/>
    <property type="match status" value="2"/>
</dbReference>
<reference evidence="4" key="1">
    <citation type="submission" date="2025-08" db="UniProtKB">
        <authorList>
            <consortium name="RefSeq"/>
        </authorList>
    </citation>
    <scope>IDENTIFICATION</scope>
    <source>
        <tissue evidence="4">Whole insect</tissue>
    </source>
</reference>
<keyword evidence="3" id="KW-0677">Repeat</keyword>
<evidence type="ECO:0000256" key="3">
    <source>
        <dbReference type="ARBA" id="ARBA00022737"/>
    </source>
</evidence>
<organism evidence="4">
    <name type="scientific">Diabrotica virgifera virgifera</name>
    <name type="common">western corn rootworm</name>
    <dbReference type="NCBI Taxonomy" id="50390"/>
    <lineage>
        <taxon>Eukaryota</taxon>
        <taxon>Metazoa</taxon>
        <taxon>Ecdysozoa</taxon>
        <taxon>Arthropoda</taxon>
        <taxon>Hexapoda</taxon>
        <taxon>Insecta</taxon>
        <taxon>Pterygota</taxon>
        <taxon>Neoptera</taxon>
        <taxon>Endopterygota</taxon>
        <taxon>Coleoptera</taxon>
        <taxon>Polyphaga</taxon>
        <taxon>Cucujiformia</taxon>
        <taxon>Chrysomeloidea</taxon>
        <taxon>Chrysomelidae</taxon>
        <taxon>Galerucinae</taxon>
        <taxon>Diabroticina</taxon>
        <taxon>Diabroticites</taxon>
        <taxon>Diabrotica</taxon>
    </lineage>
</organism>
<keyword evidence="1" id="KW-0433">Leucine-rich repeat</keyword>
<dbReference type="SUPFAM" id="SSF52058">
    <property type="entry name" value="L domain-like"/>
    <property type="match status" value="1"/>
</dbReference>
<dbReference type="Gene3D" id="3.80.10.10">
    <property type="entry name" value="Ribonuclease Inhibitor"/>
    <property type="match status" value="2"/>
</dbReference>
<evidence type="ECO:0000256" key="2">
    <source>
        <dbReference type="ARBA" id="ARBA00022729"/>
    </source>
</evidence>
<dbReference type="PANTHER" id="PTHR24369">
    <property type="entry name" value="ANTIGEN BSP, PUTATIVE-RELATED"/>
    <property type="match status" value="1"/>
</dbReference>
<dbReference type="InParanoid" id="A0A6P7GVE9"/>
<sequence length="295" mass="34878">MNNLEHIELTDTGITYVETYAFTELPKLREVILARNKLVDFDKNMFLQCPSVRLLDFGNNRIYYTKDLAIMGVIRSILHINLSNNIIKSTFINAYQGYNDRIRSLWYAHNKFGELRPGMFKLRRNLRVINFAYNEIGYIELHTFKDNPHLHTIILSYNKLFFFPVQMLPAKFYPNLKYLAMDHNWIMGFDTYNNISPLKLLTNLTKITLAGNPFYCSCLNNVLNQIKHLNVKQVCSEEEHTREICIAEEENFKPPCYLIIPINEHRRNRDYFIKENKAPTSFDPLYCVIEEFIIP</sequence>
<proteinExistence type="predicted"/>
<dbReference type="RefSeq" id="XP_028153484.1">
    <property type="nucleotide sequence ID" value="XM_028297683.1"/>
</dbReference>